<evidence type="ECO:0000313" key="3">
    <source>
        <dbReference type="Proteomes" id="UP001519288"/>
    </source>
</evidence>
<feature type="chain" id="PRO_5045678007" evidence="1">
    <location>
        <begin position="28"/>
        <end position="131"/>
    </location>
</feature>
<comment type="caution">
    <text evidence="2">The sequence shown here is derived from an EMBL/GenBank/DDBJ whole genome shotgun (WGS) entry which is preliminary data.</text>
</comment>
<dbReference type="Proteomes" id="UP001519288">
    <property type="component" value="Unassembled WGS sequence"/>
</dbReference>
<sequence length="131" mass="13980">MKSYQKLAVSGFCTIAMLLSPMQAAFADEAITSTNHSTAQEVQSSNTKVSPRGLIYGTVGDPTTDIYFNGVVTVNVTAPSGGDFVVYAITPGGSYNYLNTIKGSGSLRTQLYGYHKIYVTSSFSGTFTVNY</sequence>
<dbReference type="RefSeq" id="WP_209859808.1">
    <property type="nucleotide sequence ID" value="NZ_JAGGLD010000001.1"/>
</dbReference>
<keyword evidence="3" id="KW-1185">Reference proteome</keyword>
<name>A0ABS4JEC7_9BACL</name>
<organism evidence="2 3">
    <name type="scientific">Paenibacillus shirakamiensis</name>
    <dbReference type="NCBI Taxonomy" id="1265935"/>
    <lineage>
        <taxon>Bacteria</taxon>
        <taxon>Bacillati</taxon>
        <taxon>Bacillota</taxon>
        <taxon>Bacilli</taxon>
        <taxon>Bacillales</taxon>
        <taxon>Paenibacillaceae</taxon>
        <taxon>Paenibacillus</taxon>
    </lineage>
</organism>
<dbReference type="EMBL" id="JAGGLD010000001">
    <property type="protein sequence ID" value="MBP2000064.1"/>
    <property type="molecule type" value="Genomic_DNA"/>
</dbReference>
<accession>A0ABS4JEC7</accession>
<evidence type="ECO:0000256" key="1">
    <source>
        <dbReference type="SAM" id="SignalP"/>
    </source>
</evidence>
<keyword evidence="1" id="KW-0732">Signal</keyword>
<evidence type="ECO:0000313" key="2">
    <source>
        <dbReference type="EMBL" id="MBP2000064.1"/>
    </source>
</evidence>
<protein>
    <submittedName>
        <fullName evidence="2">Uncharacterized protein</fullName>
    </submittedName>
</protein>
<proteinExistence type="predicted"/>
<reference evidence="2 3" key="1">
    <citation type="submission" date="2021-03" db="EMBL/GenBank/DDBJ databases">
        <title>Genomic Encyclopedia of Type Strains, Phase IV (KMG-IV): sequencing the most valuable type-strain genomes for metagenomic binning, comparative biology and taxonomic classification.</title>
        <authorList>
            <person name="Goeker M."/>
        </authorList>
    </citation>
    <scope>NUCLEOTIDE SEQUENCE [LARGE SCALE GENOMIC DNA]</scope>
    <source>
        <strain evidence="2 3">DSM 26806</strain>
    </source>
</reference>
<feature type="signal peptide" evidence="1">
    <location>
        <begin position="1"/>
        <end position="27"/>
    </location>
</feature>
<gene>
    <name evidence="2" type="ORF">J2Z69_001083</name>
</gene>